<dbReference type="Gene3D" id="1.20.1280.50">
    <property type="match status" value="1"/>
</dbReference>
<dbReference type="InterPro" id="IPR001810">
    <property type="entry name" value="F-box_dom"/>
</dbReference>
<dbReference type="PANTHER" id="PTHR34145:SF68">
    <property type="entry name" value="FBD DOMAIN-CONTAINING PROTEIN"/>
    <property type="match status" value="1"/>
</dbReference>
<dbReference type="SUPFAM" id="SSF52047">
    <property type="entry name" value="RNI-like"/>
    <property type="match status" value="1"/>
</dbReference>
<dbReference type="Pfam" id="PF23622">
    <property type="entry name" value="LRR_At1g61320_AtMIF1"/>
    <property type="match status" value="1"/>
</dbReference>
<dbReference type="Pfam" id="PF00646">
    <property type="entry name" value="F-box"/>
    <property type="match status" value="1"/>
</dbReference>
<name>A0A9I9DYJ0_CUCME</name>
<evidence type="ECO:0008006" key="4">
    <source>
        <dbReference type="Google" id="ProtNLM"/>
    </source>
</evidence>
<dbReference type="SUPFAM" id="SSF81383">
    <property type="entry name" value="F-box domain"/>
    <property type="match status" value="1"/>
</dbReference>
<dbReference type="Gramene" id="MELO3C026220.2.1">
    <property type="protein sequence ID" value="MELO3C026220.2.1"/>
    <property type="gene ID" value="MELO3C026220.2"/>
</dbReference>
<dbReference type="AlphaFoldDB" id="A0A9I9DYJ0"/>
<dbReference type="PANTHER" id="PTHR34145">
    <property type="entry name" value="OS02G0105600 PROTEIN"/>
    <property type="match status" value="1"/>
</dbReference>
<reference evidence="3" key="1">
    <citation type="submission" date="2023-03" db="UniProtKB">
        <authorList>
            <consortium name="EnsemblPlants"/>
        </authorList>
    </citation>
    <scope>IDENTIFICATION</scope>
</reference>
<sequence length="495" mass="56701">MKRSDRAASGRSEAKLIRMRKQTPVELNTQLNKAKEVSLISTEELCLPFEEPEKERCDRSVDSISKLPQDILVFVLSLLPLKEAARTSTLSHKWRCLWSYIPCLNFDAQKKLLDLQFTDENLKSERQQFVKWVNRVVDSYKGANLETLRIRFNLDSSFQCDIDRWVQFAMRWNLKMFELDLSDSYGSGIYSPCSFPQLSDGPEENFPRVMFSNSSSLTTLKLIAVNVGGEALECFLTNCPLLEILVVEYSHCLVSLRVVGASLKLRQLEVCMCNYLESLEVSAPNLESFKYVGPWLSMPLKNTPKLLETYFGSEFGLEIIDNFFLLSSYSSQLQKLILDLEVDFMVRIENQGSREWPILPNLKELKLIVIAEGHSSLIGFTSLIKASPSLLKFTLKLDYLDMFEQRALRKVKRFPHQQIKVVELAGFVGKPIDMELVQYFHKNAVALEEIIFDTRKPKYMGTIFEKKQNAETIAGRECANGLRSKLFSGVKVTII</sequence>
<evidence type="ECO:0000259" key="2">
    <source>
        <dbReference type="Pfam" id="PF23622"/>
    </source>
</evidence>
<dbReference type="InterPro" id="IPR055357">
    <property type="entry name" value="LRR_At1g61320_AtMIF1"/>
</dbReference>
<dbReference type="CDD" id="cd22160">
    <property type="entry name" value="F-box_AtFBL13-like"/>
    <property type="match status" value="1"/>
</dbReference>
<proteinExistence type="predicted"/>
<feature type="domain" description="At1g61320/AtMIF1 LRR" evidence="2">
    <location>
        <begin position="141"/>
        <end position="459"/>
    </location>
</feature>
<accession>A0A9I9DYJ0</accession>
<organism evidence="3">
    <name type="scientific">Cucumis melo</name>
    <name type="common">Muskmelon</name>
    <dbReference type="NCBI Taxonomy" id="3656"/>
    <lineage>
        <taxon>Eukaryota</taxon>
        <taxon>Viridiplantae</taxon>
        <taxon>Streptophyta</taxon>
        <taxon>Embryophyta</taxon>
        <taxon>Tracheophyta</taxon>
        <taxon>Spermatophyta</taxon>
        <taxon>Magnoliopsida</taxon>
        <taxon>eudicotyledons</taxon>
        <taxon>Gunneridae</taxon>
        <taxon>Pentapetalae</taxon>
        <taxon>rosids</taxon>
        <taxon>fabids</taxon>
        <taxon>Cucurbitales</taxon>
        <taxon>Cucurbitaceae</taxon>
        <taxon>Benincaseae</taxon>
        <taxon>Cucumis</taxon>
    </lineage>
</organism>
<evidence type="ECO:0000259" key="1">
    <source>
        <dbReference type="Pfam" id="PF00646"/>
    </source>
</evidence>
<dbReference type="InterPro" id="IPR032675">
    <property type="entry name" value="LRR_dom_sf"/>
</dbReference>
<protein>
    <recommendedName>
        <fullName evidence="4">F-box domain-containing protein</fullName>
    </recommendedName>
</protein>
<dbReference type="InterPro" id="IPR053781">
    <property type="entry name" value="F-box_AtFBL13-like"/>
</dbReference>
<dbReference type="InterPro" id="IPR053772">
    <property type="entry name" value="At1g61320/At1g61330-like"/>
</dbReference>
<evidence type="ECO:0000313" key="3">
    <source>
        <dbReference type="EnsemblPlants" id="MELO3C026220.2.1"/>
    </source>
</evidence>
<dbReference type="EnsemblPlants" id="MELO3C026220.2.1">
    <property type="protein sequence ID" value="MELO3C026220.2.1"/>
    <property type="gene ID" value="MELO3C026220.2"/>
</dbReference>
<feature type="domain" description="F-box" evidence="1">
    <location>
        <begin position="64"/>
        <end position="100"/>
    </location>
</feature>
<dbReference type="Gene3D" id="3.80.10.10">
    <property type="entry name" value="Ribonuclease Inhibitor"/>
    <property type="match status" value="1"/>
</dbReference>
<dbReference type="InterPro" id="IPR036047">
    <property type="entry name" value="F-box-like_dom_sf"/>
</dbReference>